<evidence type="ECO:0000256" key="5">
    <source>
        <dbReference type="SAM" id="Phobius"/>
    </source>
</evidence>
<accession>A0A398BGD4</accession>
<dbReference type="GO" id="GO:0016020">
    <property type="term" value="C:membrane"/>
    <property type="evidence" value="ECO:0007669"/>
    <property type="project" value="UniProtKB-SubCell"/>
</dbReference>
<comment type="subcellular location">
    <subcellularLocation>
        <location evidence="1">Membrane</location>
        <topology evidence="1">Multi-pass membrane protein</topology>
    </subcellularLocation>
</comment>
<dbReference type="AlphaFoldDB" id="A0A398BGD4"/>
<keyword evidence="4 5" id="KW-0472">Membrane</keyword>
<feature type="transmembrane region" description="Helical" evidence="5">
    <location>
        <begin position="40"/>
        <end position="62"/>
    </location>
</feature>
<dbReference type="InterPro" id="IPR007269">
    <property type="entry name" value="ICMT_MeTrfase"/>
</dbReference>
<dbReference type="GO" id="GO:0004671">
    <property type="term" value="F:protein C-terminal S-isoprenylcysteine carboxyl O-methyltransferase activity"/>
    <property type="evidence" value="ECO:0007669"/>
    <property type="project" value="InterPro"/>
</dbReference>
<evidence type="ECO:0000256" key="1">
    <source>
        <dbReference type="ARBA" id="ARBA00004141"/>
    </source>
</evidence>
<evidence type="ECO:0000256" key="4">
    <source>
        <dbReference type="ARBA" id="ARBA00023136"/>
    </source>
</evidence>
<keyword evidence="2 5" id="KW-0812">Transmembrane</keyword>
<evidence type="ECO:0000313" key="7">
    <source>
        <dbReference type="Proteomes" id="UP000266016"/>
    </source>
</evidence>
<name>A0A398BGD4_9BACI</name>
<dbReference type="Gene3D" id="1.20.120.1630">
    <property type="match status" value="1"/>
</dbReference>
<dbReference type="GO" id="GO:0032259">
    <property type="term" value="P:methylation"/>
    <property type="evidence" value="ECO:0007669"/>
    <property type="project" value="UniProtKB-KW"/>
</dbReference>
<evidence type="ECO:0000256" key="3">
    <source>
        <dbReference type="ARBA" id="ARBA00022989"/>
    </source>
</evidence>
<dbReference type="Proteomes" id="UP000266016">
    <property type="component" value="Unassembled WGS sequence"/>
</dbReference>
<evidence type="ECO:0000256" key="2">
    <source>
        <dbReference type="ARBA" id="ARBA00022692"/>
    </source>
</evidence>
<proteinExistence type="predicted"/>
<comment type="caution">
    <text evidence="6">The sequence shown here is derived from an EMBL/GenBank/DDBJ whole genome shotgun (WGS) entry which is preliminary data.</text>
</comment>
<organism evidence="6 7">
    <name type="scientific">Peribacillus asahii</name>
    <dbReference type="NCBI Taxonomy" id="228899"/>
    <lineage>
        <taxon>Bacteria</taxon>
        <taxon>Bacillati</taxon>
        <taxon>Bacillota</taxon>
        <taxon>Bacilli</taxon>
        <taxon>Bacillales</taxon>
        <taxon>Bacillaceae</taxon>
        <taxon>Peribacillus</taxon>
    </lineage>
</organism>
<dbReference type="Pfam" id="PF04140">
    <property type="entry name" value="ICMT"/>
    <property type="match status" value="1"/>
</dbReference>
<protein>
    <submittedName>
        <fullName evidence="6">Isoprenylcysteine carboxyl methyltransferase</fullName>
    </submittedName>
</protein>
<keyword evidence="6" id="KW-0489">Methyltransferase</keyword>
<dbReference type="RefSeq" id="WP_119115293.1">
    <property type="nucleotide sequence ID" value="NZ_QWVS01000002.1"/>
</dbReference>
<evidence type="ECO:0000313" key="6">
    <source>
        <dbReference type="EMBL" id="RID89182.1"/>
    </source>
</evidence>
<keyword evidence="7" id="KW-1185">Reference proteome</keyword>
<gene>
    <name evidence="6" type="ORF">D1953_01035</name>
</gene>
<sequence>MLFPILFSFVVGQRFIELIIAKRNEKQLKNSGAIEFGEDHYPWIVLLHIGFFTVLLSEVLLLDRGLSSLWPIWLLLFTLAQIGRIWVISSLGKHWNTKIIVLPSADVVVKGPYKFMKHPNYVIVATEILVLSLLFNAYFTAIIFSLLNLWMMRVRIPIEERALQEHTAYFSVFKQK</sequence>
<feature type="transmembrane region" description="Helical" evidence="5">
    <location>
        <begin position="69"/>
        <end position="88"/>
    </location>
</feature>
<dbReference type="EMBL" id="QWVS01000002">
    <property type="protein sequence ID" value="RID89182.1"/>
    <property type="molecule type" value="Genomic_DNA"/>
</dbReference>
<feature type="transmembrane region" description="Helical" evidence="5">
    <location>
        <begin position="121"/>
        <end position="147"/>
    </location>
</feature>
<keyword evidence="3 5" id="KW-1133">Transmembrane helix</keyword>
<keyword evidence="6" id="KW-0808">Transferase</keyword>
<reference evidence="6 7" key="1">
    <citation type="submission" date="2018-08" db="EMBL/GenBank/DDBJ databases">
        <title>Bacillus jemisoniae sp. nov., Bacillus chryseoplanitiae sp. nov., Bacillus resnikiae sp. nov., and Bacillus frankliniae sp. nov., isolated from Viking spacecraft and associated surfaces.</title>
        <authorList>
            <person name="Seuylemezian A."/>
            <person name="Vaishampayan P."/>
        </authorList>
    </citation>
    <scope>NUCLEOTIDE SEQUENCE [LARGE SCALE GENOMIC DNA]</scope>
    <source>
        <strain evidence="6 7">MA001</strain>
    </source>
</reference>